<evidence type="ECO:0000313" key="3">
    <source>
        <dbReference type="Proteomes" id="UP001158045"/>
    </source>
</evidence>
<evidence type="ECO:0000256" key="1">
    <source>
        <dbReference type="SAM" id="Phobius"/>
    </source>
</evidence>
<dbReference type="EMBL" id="JARYZI010000001">
    <property type="protein sequence ID" value="MDH8676855.1"/>
    <property type="molecule type" value="Genomic_DNA"/>
</dbReference>
<feature type="transmembrane region" description="Helical" evidence="1">
    <location>
        <begin position="6"/>
        <end position="28"/>
    </location>
</feature>
<name>A0ABT6N8W2_9FIRM</name>
<keyword evidence="1" id="KW-1133">Transmembrane helix</keyword>
<evidence type="ECO:0008006" key="4">
    <source>
        <dbReference type="Google" id="ProtNLM"/>
    </source>
</evidence>
<protein>
    <recommendedName>
        <fullName evidence="4">YvrJ family protein</fullName>
    </recommendedName>
</protein>
<reference evidence="2 3" key="1">
    <citation type="submission" date="2023-04" db="EMBL/GenBank/DDBJ databases">
        <title>Fusibacter bizertensis strain WBS, isolated from littoral bottom sediments of the Arctic seas - biochemical and genomic analysis.</title>
        <authorList>
            <person name="Brioukhanov A.L."/>
        </authorList>
    </citation>
    <scope>NUCLEOTIDE SEQUENCE [LARGE SCALE GENOMIC DNA]</scope>
    <source>
        <strain evidence="2 3">WBS</strain>
    </source>
</reference>
<keyword evidence="1" id="KW-0472">Membrane</keyword>
<gene>
    <name evidence="2" type="ORF">QE109_01785</name>
</gene>
<evidence type="ECO:0000313" key="2">
    <source>
        <dbReference type="EMBL" id="MDH8676855.1"/>
    </source>
</evidence>
<dbReference type="RefSeq" id="WP_281092655.1">
    <property type="nucleotide sequence ID" value="NZ_JARYZI010000001.1"/>
</dbReference>
<accession>A0ABT6N8W2</accession>
<organism evidence="2 3">
    <name type="scientific">Fusibacter bizertensis</name>
    <dbReference type="NCBI Taxonomy" id="1488331"/>
    <lineage>
        <taxon>Bacteria</taxon>
        <taxon>Bacillati</taxon>
        <taxon>Bacillota</taxon>
        <taxon>Clostridia</taxon>
        <taxon>Eubacteriales</taxon>
        <taxon>Eubacteriales Family XII. Incertae Sedis</taxon>
        <taxon>Fusibacter</taxon>
    </lineage>
</organism>
<dbReference type="Proteomes" id="UP001158045">
    <property type="component" value="Unassembled WGS sequence"/>
</dbReference>
<proteinExistence type="predicted"/>
<keyword evidence="3" id="KW-1185">Reference proteome</keyword>
<keyword evidence="1" id="KW-0812">Transmembrane</keyword>
<sequence length="52" mass="6036">METFFSMIYVLVVLGFIIGIPVSIYIMINMLTGIVNRLDQIERSIETLKEDR</sequence>
<comment type="caution">
    <text evidence="2">The sequence shown here is derived from an EMBL/GenBank/DDBJ whole genome shotgun (WGS) entry which is preliminary data.</text>
</comment>